<dbReference type="EMBL" id="JACGWO010000003">
    <property type="protein sequence ID" value="KAK4433296.1"/>
    <property type="molecule type" value="Genomic_DNA"/>
</dbReference>
<organism evidence="2 3">
    <name type="scientific">Sesamum alatum</name>
    <dbReference type="NCBI Taxonomy" id="300844"/>
    <lineage>
        <taxon>Eukaryota</taxon>
        <taxon>Viridiplantae</taxon>
        <taxon>Streptophyta</taxon>
        <taxon>Embryophyta</taxon>
        <taxon>Tracheophyta</taxon>
        <taxon>Spermatophyta</taxon>
        <taxon>Magnoliopsida</taxon>
        <taxon>eudicotyledons</taxon>
        <taxon>Gunneridae</taxon>
        <taxon>Pentapetalae</taxon>
        <taxon>asterids</taxon>
        <taxon>lamiids</taxon>
        <taxon>Lamiales</taxon>
        <taxon>Pedaliaceae</taxon>
        <taxon>Sesamum</taxon>
    </lineage>
</organism>
<evidence type="ECO:0000313" key="2">
    <source>
        <dbReference type="EMBL" id="KAK4433296.1"/>
    </source>
</evidence>
<sequence>MLTIGVVGASGSGEKSGPNVCAPNLGGLVPSLGLGNQSVYGQAQSDGCNEARDPTGLARDDGVLPVSKPQIVNMSVDAGLCLGLKPSSPGAYCHAEHTLGDVMLAQPRLASFLPGSCATETCFPSPKRGHSVPEIGLPNPGHVRSERGSVGGDSLSSAGAVDERCESSPVGTFPARLGNGEFGIRVV</sequence>
<gene>
    <name evidence="2" type="ORF">Salat_1091900</name>
</gene>
<dbReference type="AlphaFoldDB" id="A0AAE2CSU6"/>
<accession>A0AAE2CSU6</accession>
<name>A0AAE2CSU6_9LAMI</name>
<feature type="region of interest" description="Disordered" evidence="1">
    <location>
        <begin position="128"/>
        <end position="161"/>
    </location>
</feature>
<evidence type="ECO:0000313" key="3">
    <source>
        <dbReference type="Proteomes" id="UP001293254"/>
    </source>
</evidence>
<reference evidence="2" key="2">
    <citation type="journal article" date="2024" name="Plant">
        <title>Genomic evolution and insights into agronomic trait innovations of Sesamum species.</title>
        <authorList>
            <person name="Miao H."/>
            <person name="Wang L."/>
            <person name="Qu L."/>
            <person name="Liu H."/>
            <person name="Sun Y."/>
            <person name="Le M."/>
            <person name="Wang Q."/>
            <person name="Wei S."/>
            <person name="Zheng Y."/>
            <person name="Lin W."/>
            <person name="Duan Y."/>
            <person name="Cao H."/>
            <person name="Xiong S."/>
            <person name="Wang X."/>
            <person name="Wei L."/>
            <person name="Li C."/>
            <person name="Ma Q."/>
            <person name="Ju M."/>
            <person name="Zhao R."/>
            <person name="Li G."/>
            <person name="Mu C."/>
            <person name="Tian Q."/>
            <person name="Mei H."/>
            <person name="Zhang T."/>
            <person name="Gao T."/>
            <person name="Zhang H."/>
        </authorList>
    </citation>
    <scope>NUCLEOTIDE SEQUENCE</scope>
    <source>
        <strain evidence="2">3651</strain>
    </source>
</reference>
<evidence type="ECO:0000256" key="1">
    <source>
        <dbReference type="SAM" id="MobiDB-lite"/>
    </source>
</evidence>
<proteinExistence type="predicted"/>
<comment type="caution">
    <text evidence="2">The sequence shown here is derived from an EMBL/GenBank/DDBJ whole genome shotgun (WGS) entry which is preliminary data.</text>
</comment>
<reference evidence="2" key="1">
    <citation type="submission" date="2020-06" db="EMBL/GenBank/DDBJ databases">
        <authorList>
            <person name="Li T."/>
            <person name="Hu X."/>
            <person name="Zhang T."/>
            <person name="Song X."/>
            <person name="Zhang H."/>
            <person name="Dai N."/>
            <person name="Sheng W."/>
            <person name="Hou X."/>
            <person name="Wei L."/>
        </authorList>
    </citation>
    <scope>NUCLEOTIDE SEQUENCE</scope>
    <source>
        <strain evidence="2">3651</strain>
        <tissue evidence="2">Leaf</tissue>
    </source>
</reference>
<protein>
    <submittedName>
        <fullName evidence="2">Uncharacterized protein</fullName>
    </submittedName>
</protein>
<keyword evidence="3" id="KW-1185">Reference proteome</keyword>
<dbReference type="Proteomes" id="UP001293254">
    <property type="component" value="Unassembled WGS sequence"/>
</dbReference>